<dbReference type="SMART" id="SM00696">
    <property type="entry name" value="DM9"/>
    <property type="match status" value="1"/>
</dbReference>
<dbReference type="Proteomes" id="UP001295444">
    <property type="component" value="Chromosome 02"/>
</dbReference>
<dbReference type="PANTHER" id="PTHR31649:SF1">
    <property type="entry name" value="FARNESOIC ACID O-METHYL TRANSFERASE DOMAIN-CONTAINING PROTEIN"/>
    <property type="match status" value="1"/>
</dbReference>
<accession>A0AAD1RIA2</accession>
<gene>
    <name evidence="1" type="ORF">PECUL_23A015485</name>
</gene>
<name>A0AAD1RIA2_PELCU</name>
<reference evidence="1" key="1">
    <citation type="submission" date="2022-03" db="EMBL/GenBank/DDBJ databases">
        <authorList>
            <person name="Alioto T."/>
            <person name="Alioto T."/>
            <person name="Gomez Garrido J."/>
        </authorList>
    </citation>
    <scope>NUCLEOTIDE SEQUENCE</scope>
</reference>
<keyword evidence="2" id="KW-1185">Reference proteome</keyword>
<dbReference type="CDD" id="cd20220">
    <property type="entry name" value="PFM_natterin-3-like"/>
    <property type="match status" value="1"/>
</dbReference>
<evidence type="ECO:0000313" key="1">
    <source>
        <dbReference type="EMBL" id="CAH2256621.1"/>
    </source>
</evidence>
<organism evidence="1 2">
    <name type="scientific">Pelobates cultripes</name>
    <name type="common">Western spadefoot toad</name>
    <dbReference type="NCBI Taxonomy" id="61616"/>
    <lineage>
        <taxon>Eukaryota</taxon>
        <taxon>Metazoa</taxon>
        <taxon>Chordata</taxon>
        <taxon>Craniata</taxon>
        <taxon>Vertebrata</taxon>
        <taxon>Euteleostomi</taxon>
        <taxon>Amphibia</taxon>
        <taxon>Batrachia</taxon>
        <taxon>Anura</taxon>
        <taxon>Pelobatoidea</taxon>
        <taxon>Pelobatidae</taxon>
        <taxon>Pelobates</taxon>
    </lineage>
</organism>
<dbReference type="InterPro" id="IPR006616">
    <property type="entry name" value="DM9_repeat"/>
</dbReference>
<dbReference type="PANTHER" id="PTHR31649">
    <property type="entry name" value="AGAP009604-PA"/>
    <property type="match status" value="1"/>
</dbReference>
<protein>
    <submittedName>
        <fullName evidence="1">Uncharacterized protein</fullName>
    </submittedName>
</protein>
<proteinExistence type="predicted"/>
<dbReference type="SUPFAM" id="SSF56973">
    <property type="entry name" value="Aerolisin/ETX pore-forming domain"/>
    <property type="match status" value="1"/>
</dbReference>
<sequence>MNKNLKWVSWNGSIPSGAVSIYNAYRKRRDYICHFQCSVGFYTKSQGPSCFYPYDGKEFYNSIFKILINEDNFEILEWKADSWGYVPFNAVDSCGTGTYIGKNKYGLGKIVPNFKSFFLPYDGKEYFYKSYEVLTINLNIIQQTLNNIQYKLNELNMTMQPPEMLTKSTVINKDCRPVKKTINLSKATTVQKTWSVGHTFSSEIATTITASVPMIGEAAIGFSTEISMDWNKGASKEEIKTYQQSVEIEVPPNYVCETFMEGVQVLTDLPFVADLTKHYQDGQKRKITVRGKYKDVQINELTTLVKRCQLIVNAESCLTAALQVNQSNSSLVQKDEDYKYRFQ</sequence>
<evidence type="ECO:0000313" key="2">
    <source>
        <dbReference type="Proteomes" id="UP001295444"/>
    </source>
</evidence>
<dbReference type="AlphaFoldDB" id="A0AAD1RIA2"/>
<dbReference type="EMBL" id="OW240913">
    <property type="protein sequence ID" value="CAH2256621.1"/>
    <property type="molecule type" value="Genomic_DNA"/>
</dbReference>
<dbReference type="Gene3D" id="2.170.15.10">
    <property type="entry name" value="Proaerolysin, chain A, domain 3"/>
    <property type="match status" value="1"/>
</dbReference>